<gene>
    <name evidence="1" type="ORF">GOTRE_007_00480</name>
</gene>
<accession>A0ABQ0H884</accession>
<evidence type="ECO:0000313" key="1">
    <source>
        <dbReference type="EMBL" id="GAB42099.1"/>
    </source>
</evidence>
<dbReference type="EMBL" id="BAFD01000007">
    <property type="protein sequence ID" value="GAB42099.1"/>
    <property type="molecule type" value="Genomic_DNA"/>
</dbReference>
<evidence type="ECO:0000313" key="2">
    <source>
        <dbReference type="Proteomes" id="UP000004881"/>
    </source>
</evidence>
<reference evidence="1 2" key="1">
    <citation type="submission" date="2012-02" db="EMBL/GenBank/DDBJ databases">
        <title>Whole genome shotgun sequence of Gordonia terrae NBRC 100016.</title>
        <authorList>
            <person name="Takarada H."/>
            <person name="Hosoyama A."/>
            <person name="Tsuchikane K."/>
            <person name="Katsumata H."/>
            <person name="Yamazaki S."/>
            <person name="Fujita N."/>
        </authorList>
    </citation>
    <scope>NUCLEOTIDE SEQUENCE [LARGE SCALE GENOMIC DNA]</scope>
    <source>
        <strain evidence="1 2">NBRC 100016</strain>
    </source>
</reference>
<protein>
    <submittedName>
        <fullName evidence="1">Uncharacterized protein</fullName>
    </submittedName>
</protein>
<proteinExistence type="predicted"/>
<comment type="caution">
    <text evidence="1">The sequence shown here is derived from an EMBL/GenBank/DDBJ whole genome shotgun (WGS) entry which is preliminary data.</text>
</comment>
<keyword evidence="2" id="KW-1185">Reference proteome</keyword>
<sequence length="60" mass="6326">MGWADAVEADPILAVIVCALLRPVDHPHGRFSVITVKVGAVAPFWCLGVIEPGIYAVVKG</sequence>
<name>A0ABQ0H884_9ACTN</name>
<organism evidence="1 2">
    <name type="scientific">Gordonia terrae NBRC 100016</name>
    <dbReference type="NCBI Taxonomy" id="1089454"/>
    <lineage>
        <taxon>Bacteria</taxon>
        <taxon>Bacillati</taxon>
        <taxon>Actinomycetota</taxon>
        <taxon>Actinomycetes</taxon>
        <taxon>Mycobacteriales</taxon>
        <taxon>Gordoniaceae</taxon>
        <taxon>Gordonia</taxon>
    </lineage>
</organism>
<dbReference type="Proteomes" id="UP000004881">
    <property type="component" value="Unassembled WGS sequence"/>
</dbReference>